<gene>
    <name evidence="2" type="ORF">BDD14_3074</name>
</gene>
<comment type="caution">
    <text evidence="2">The sequence shown here is derived from an EMBL/GenBank/DDBJ whole genome shotgun (WGS) entry which is preliminary data.</text>
</comment>
<dbReference type="NCBIfam" id="TIGR02609">
    <property type="entry name" value="doc_partner"/>
    <property type="match status" value="1"/>
</dbReference>
<dbReference type="Gene3D" id="2.10.260.10">
    <property type="match status" value="1"/>
</dbReference>
<evidence type="ECO:0000313" key="2">
    <source>
        <dbReference type="EMBL" id="RZU41550.1"/>
    </source>
</evidence>
<evidence type="ECO:0000313" key="3">
    <source>
        <dbReference type="Proteomes" id="UP000292958"/>
    </source>
</evidence>
<dbReference type="InterPro" id="IPR013432">
    <property type="entry name" value="Doc_partner"/>
</dbReference>
<sequence length="76" mass="8463">MAATAVKITTVGNSVGIILPKEVLGHLHVEKGDTLYLTEAPDGVRLSPYDPEFSRKLDAMERVMRENRDVLKRLAE</sequence>
<dbReference type="AlphaFoldDB" id="A0A4Q7YV65"/>
<keyword evidence="3" id="KW-1185">Reference proteome</keyword>
<dbReference type="OrthoDB" id="5459182at2"/>
<protein>
    <submittedName>
        <fullName evidence="2">Putative addiction module antidote</fullName>
    </submittedName>
</protein>
<dbReference type="EMBL" id="SHKW01000001">
    <property type="protein sequence ID" value="RZU41550.1"/>
    <property type="molecule type" value="Genomic_DNA"/>
</dbReference>
<dbReference type="InterPro" id="IPR037914">
    <property type="entry name" value="SpoVT-AbrB_sf"/>
</dbReference>
<name>A0A4Q7YV65_9BACT</name>
<proteinExistence type="predicted"/>
<dbReference type="Pfam" id="PF04014">
    <property type="entry name" value="MazE_antitoxin"/>
    <property type="match status" value="1"/>
</dbReference>
<dbReference type="SMART" id="SM00966">
    <property type="entry name" value="SpoVT_AbrB"/>
    <property type="match status" value="1"/>
</dbReference>
<dbReference type="RefSeq" id="WP_130419452.1">
    <property type="nucleotide sequence ID" value="NZ_SHKW01000001.1"/>
</dbReference>
<feature type="domain" description="SpoVT-AbrB" evidence="1">
    <location>
        <begin position="9"/>
        <end position="54"/>
    </location>
</feature>
<dbReference type="GO" id="GO:0003677">
    <property type="term" value="F:DNA binding"/>
    <property type="evidence" value="ECO:0007669"/>
    <property type="project" value="InterPro"/>
</dbReference>
<organism evidence="2 3">
    <name type="scientific">Edaphobacter modestus</name>
    <dbReference type="NCBI Taxonomy" id="388466"/>
    <lineage>
        <taxon>Bacteria</taxon>
        <taxon>Pseudomonadati</taxon>
        <taxon>Acidobacteriota</taxon>
        <taxon>Terriglobia</taxon>
        <taxon>Terriglobales</taxon>
        <taxon>Acidobacteriaceae</taxon>
        <taxon>Edaphobacter</taxon>
    </lineage>
</organism>
<dbReference type="SUPFAM" id="SSF89447">
    <property type="entry name" value="AbrB/MazE/MraZ-like"/>
    <property type="match status" value="1"/>
</dbReference>
<dbReference type="InterPro" id="IPR007159">
    <property type="entry name" value="SpoVT-AbrB_dom"/>
</dbReference>
<dbReference type="Proteomes" id="UP000292958">
    <property type="component" value="Unassembled WGS sequence"/>
</dbReference>
<reference evidence="2 3" key="1">
    <citation type="submission" date="2019-02" db="EMBL/GenBank/DDBJ databases">
        <title>Genomic Encyclopedia of Archaeal and Bacterial Type Strains, Phase II (KMG-II): from individual species to whole genera.</title>
        <authorList>
            <person name="Goeker M."/>
        </authorList>
    </citation>
    <scope>NUCLEOTIDE SEQUENCE [LARGE SCALE GENOMIC DNA]</scope>
    <source>
        <strain evidence="2 3">DSM 18101</strain>
    </source>
</reference>
<evidence type="ECO:0000259" key="1">
    <source>
        <dbReference type="SMART" id="SM00966"/>
    </source>
</evidence>
<accession>A0A4Q7YV65</accession>